<dbReference type="RefSeq" id="WP_194695344.1">
    <property type="nucleotide sequence ID" value="NZ_JADKPO010000005.1"/>
</dbReference>
<dbReference type="PANTHER" id="PTHR39087">
    <property type="entry name" value="UPF0104 MEMBRANE PROTEIN MJ1595"/>
    <property type="match status" value="1"/>
</dbReference>
<dbReference type="EMBL" id="JADKPO010000005">
    <property type="protein sequence ID" value="MBF4767193.1"/>
    <property type="molecule type" value="Genomic_DNA"/>
</dbReference>
<dbReference type="GO" id="GO:0005886">
    <property type="term" value="C:plasma membrane"/>
    <property type="evidence" value="ECO:0007669"/>
    <property type="project" value="UniProtKB-SubCell"/>
</dbReference>
<organism evidence="7 8">
    <name type="scientific">Nocardioides agariphilus</name>
    <dbReference type="NCBI Taxonomy" id="433664"/>
    <lineage>
        <taxon>Bacteria</taxon>
        <taxon>Bacillati</taxon>
        <taxon>Actinomycetota</taxon>
        <taxon>Actinomycetes</taxon>
        <taxon>Propionibacteriales</taxon>
        <taxon>Nocardioidaceae</taxon>
        <taxon>Nocardioides</taxon>
    </lineage>
</organism>
<dbReference type="InterPro" id="IPR022791">
    <property type="entry name" value="L-PG_synthase/AglD"/>
</dbReference>
<feature type="transmembrane region" description="Helical" evidence="6">
    <location>
        <begin position="296"/>
        <end position="316"/>
    </location>
</feature>
<keyword evidence="5 6" id="KW-0472">Membrane</keyword>
<evidence type="ECO:0000256" key="4">
    <source>
        <dbReference type="ARBA" id="ARBA00022989"/>
    </source>
</evidence>
<protein>
    <submittedName>
        <fullName evidence="7">UPF0104 family protein</fullName>
    </submittedName>
</protein>
<keyword evidence="2" id="KW-1003">Cell membrane</keyword>
<feature type="transmembrane region" description="Helical" evidence="6">
    <location>
        <begin position="246"/>
        <end position="264"/>
    </location>
</feature>
<dbReference type="PANTHER" id="PTHR39087:SF2">
    <property type="entry name" value="UPF0104 MEMBRANE PROTEIN MJ1595"/>
    <property type="match status" value="1"/>
</dbReference>
<comment type="subcellular location">
    <subcellularLocation>
        <location evidence="1">Cell membrane</location>
        <topology evidence="1">Multi-pass membrane protein</topology>
    </subcellularLocation>
</comment>
<name>A0A930VIA0_9ACTN</name>
<dbReference type="Proteomes" id="UP000660668">
    <property type="component" value="Unassembled WGS sequence"/>
</dbReference>
<accession>A0A930VIA0</accession>
<dbReference type="NCBIfam" id="TIGR00374">
    <property type="entry name" value="flippase-like domain"/>
    <property type="match status" value="1"/>
</dbReference>
<keyword evidence="4 6" id="KW-1133">Transmembrane helix</keyword>
<gene>
    <name evidence="7" type="ORF">ISU10_05375</name>
</gene>
<comment type="caution">
    <text evidence="7">The sequence shown here is derived from an EMBL/GenBank/DDBJ whole genome shotgun (WGS) entry which is preliminary data.</text>
</comment>
<sequence length="378" mass="39419">MSVRPDIRHRTSRSARWASLGVAPLARWVRTVGALVLTIAAVEYGLVPRIVQAKAELSLLHDVSPGLLVAALLLEACSLLAYTGMTQQLLSPGPALPWGTQLRIDLTGYGMSHVLPGGGATAAALRYRLMVLRGIPRAATLSLTAVEAVMAALGLVVVWLLGSVASLPRTGITAATVGLVVLCLLAVLVVHRLGTGGAELDVVARWLRRLPSGLRQRVTTTLTRSRAAVADTPSVWRAVTWSTANWLLDAVCLWLCLSAYGAVLPLELVLLAYGVASAVGLLPVTPGGIGVIEAVLVPGLIAAGAPAGPALLGVLTWRLCQFWLPIPVAAVCWASLAHVRKAPGESGRGGQAAGEHSAHHLLADFETARGGDPAHRPD</sequence>
<evidence type="ECO:0000256" key="6">
    <source>
        <dbReference type="SAM" id="Phobius"/>
    </source>
</evidence>
<keyword evidence="8" id="KW-1185">Reference proteome</keyword>
<evidence type="ECO:0000256" key="2">
    <source>
        <dbReference type="ARBA" id="ARBA00022475"/>
    </source>
</evidence>
<dbReference type="Pfam" id="PF03706">
    <property type="entry name" value="LPG_synthase_TM"/>
    <property type="match status" value="1"/>
</dbReference>
<evidence type="ECO:0000256" key="3">
    <source>
        <dbReference type="ARBA" id="ARBA00022692"/>
    </source>
</evidence>
<reference evidence="7" key="1">
    <citation type="submission" date="2020-11" db="EMBL/GenBank/DDBJ databases">
        <title>Nocardioides cynanchi sp. nov., isolated from soil of rhizosphere of Cynanchum wilfordii.</title>
        <authorList>
            <person name="Lee J.-S."/>
            <person name="Suh M.K."/>
            <person name="Kim J.-S."/>
        </authorList>
    </citation>
    <scope>NUCLEOTIDE SEQUENCE</scope>
    <source>
        <strain evidence="7">KCTC 19276</strain>
    </source>
</reference>
<evidence type="ECO:0000256" key="5">
    <source>
        <dbReference type="ARBA" id="ARBA00023136"/>
    </source>
</evidence>
<evidence type="ECO:0000313" key="7">
    <source>
        <dbReference type="EMBL" id="MBF4767193.1"/>
    </source>
</evidence>
<feature type="transmembrane region" description="Helical" evidence="6">
    <location>
        <begin position="172"/>
        <end position="190"/>
    </location>
</feature>
<evidence type="ECO:0000256" key="1">
    <source>
        <dbReference type="ARBA" id="ARBA00004651"/>
    </source>
</evidence>
<proteinExistence type="predicted"/>
<keyword evidence="3 6" id="KW-0812">Transmembrane</keyword>
<feature type="transmembrane region" description="Helical" evidence="6">
    <location>
        <begin position="139"/>
        <end position="160"/>
    </location>
</feature>
<dbReference type="AlphaFoldDB" id="A0A930VIA0"/>
<evidence type="ECO:0000313" key="8">
    <source>
        <dbReference type="Proteomes" id="UP000660668"/>
    </source>
</evidence>